<keyword evidence="1 3" id="KW-0853">WD repeat</keyword>
<organism evidence="6 7">
    <name type="scientific">Stentor coeruleus</name>
    <dbReference type="NCBI Taxonomy" id="5963"/>
    <lineage>
        <taxon>Eukaryota</taxon>
        <taxon>Sar</taxon>
        <taxon>Alveolata</taxon>
        <taxon>Ciliophora</taxon>
        <taxon>Postciliodesmatophora</taxon>
        <taxon>Heterotrichea</taxon>
        <taxon>Heterotrichida</taxon>
        <taxon>Stentoridae</taxon>
        <taxon>Stentor</taxon>
    </lineage>
</organism>
<dbReference type="InterPro" id="IPR019775">
    <property type="entry name" value="WD40_repeat_CS"/>
</dbReference>
<keyword evidence="5" id="KW-0472">Membrane</keyword>
<reference evidence="6 7" key="1">
    <citation type="submission" date="2016-11" db="EMBL/GenBank/DDBJ databases">
        <title>The macronuclear genome of Stentor coeruleus: a giant cell with tiny introns.</title>
        <authorList>
            <person name="Slabodnick M."/>
            <person name="Ruby J.G."/>
            <person name="Reiff S.B."/>
            <person name="Swart E.C."/>
            <person name="Gosai S."/>
            <person name="Prabakaran S."/>
            <person name="Witkowska E."/>
            <person name="Larue G.E."/>
            <person name="Fisher S."/>
            <person name="Freeman R.M."/>
            <person name="Gunawardena J."/>
            <person name="Chu W."/>
            <person name="Stover N.A."/>
            <person name="Gregory B.D."/>
            <person name="Nowacki M."/>
            <person name="Derisi J."/>
            <person name="Roy S.W."/>
            <person name="Marshall W.F."/>
            <person name="Sood P."/>
        </authorList>
    </citation>
    <scope>NUCLEOTIDE SEQUENCE [LARGE SCALE GENOMIC DNA]</scope>
    <source>
        <strain evidence="6">WM001</strain>
    </source>
</reference>
<accession>A0A1R2CEU6</accession>
<dbReference type="PROSITE" id="PS50082">
    <property type="entry name" value="WD_REPEATS_2"/>
    <property type="match status" value="7"/>
</dbReference>
<dbReference type="InterPro" id="IPR036322">
    <property type="entry name" value="WD40_repeat_dom_sf"/>
</dbReference>
<dbReference type="EMBL" id="MPUH01000176">
    <property type="protein sequence ID" value="OMJ87466.1"/>
    <property type="molecule type" value="Genomic_DNA"/>
</dbReference>
<feature type="coiled-coil region" evidence="4">
    <location>
        <begin position="1272"/>
        <end position="1317"/>
    </location>
</feature>
<evidence type="ECO:0008006" key="8">
    <source>
        <dbReference type="Google" id="ProtNLM"/>
    </source>
</evidence>
<feature type="repeat" description="WD" evidence="3">
    <location>
        <begin position="100"/>
        <end position="132"/>
    </location>
</feature>
<dbReference type="PANTHER" id="PTHR22847:SF637">
    <property type="entry name" value="WD REPEAT DOMAIN 5B"/>
    <property type="match status" value="1"/>
</dbReference>
<evidence type="ECO:0000313" key="7">
    <source>
        <dbReference type="Proteomes" id="UP000187209"/>
    </source>
</evidence>
<evidence type="ECO:0000256" key="2">
    <source>
        <dbReference type="ARBA" id="ARBA00022737"/>
    </source>
</evidence>
<dbReference type="InterPro" id="IPR020472">
    <property type="entry name" value="WD40_PAC1"/>
</dbReference>
<dbReference type="PROSITE" id="PS00678">
    <property type="entry name" value="WD_REPEATS_1"/>
    <property type="match status" value="3"/>
</dbReference>
<feature type="repeat" description="WD" evidence="3">
    <location>
        <begin position="611"/>
        <end position="645"/>
    </location>
</feature>
<dbReference type="PROSITE" id="PS50294">
    <property type="entry name" value="WD_REPEATS_REGION"/>
    <property type="match status" value="5"/>
</dbReference>
<feature type="repeat" description="WD" evidence="3">
    <location>
        <begin position="528"/>
        <end position="561"/>
    </location>
</feature>
<dbReference type="CDD" id="cd00200">
    <property type="entry name" value="WD40"/>
    <property type="match status" value="1"/>
</dbReference>
<dbReference type="SUPFAM" id="SSF50978">
    <property type="entry name" value="WD40 repeat-like"/>
    <property type="match status" value="2"/>
</dbReference>
<feature type="transmembrane region" description="Helical" evidence="5">
    <location>
        <begin position="1134"/>
        <end position="1152"/>
    </location>
</feature>
<dbReference type="SUPFAM" id="SSF48403">
    <property type="entry name" value="Ankyrin repeat"/>
    <property type="match status" value="1"/>
</dbReference>
<dbReference type="Proteomes" id="UP000187209">
    <property type="component" value="Unassembled WGS sequence"/>
</dbReference>
<evidence type="ECO:0000256" key="3">
    <source>
        <dbReference type="PROSITE-ProRule" id="PRU00221"/>
    </source>
</evidence>
<feature type="repeat" description="WD" evidence="3">
    <location>
        <begin position="486"/>
        <end position="520"/>
    </location>
</feature>
<keyword evidence="7" id="KW-1185">Reference proteome</keyword>
<evidence type="ECO:0000256" key="4">
    <source>
        <dbReference type="SAM" id="Coils"/>
    </source>
</evidence>
<protein>
    <recommendedName>
        <fullName evidence="8">Ion transport domain-containing protein</fullName>
    </recommendedName>
</protein>
<feature type="transmembrane region" description="Helical" evidence="5">
    <location>
        <begin position="1186"/>
        <end position="1207"/>
    </location>
</feature>
<dbReference type="PRINTS" id="PR00320">
    <property type="entry name" value="GPROTEINBRPT"/>
</dbReference>
<feature type="repeat" description="WD" evidence="3">
    <location>
        <begin position="569"/>
        <end position="602"/>
    </location>
</feature>
<gene>
    <name evidence="6" type="ORF">SteCoe_10797</name>
</gene>
<feature type="repeat" description="WD" evidence="3">
    <location>
        <begin position="227"/>
        <end position="269"/>
    </location>
</feature>
<feature type="repeat" description="WD" evidence="3">
    <location>
        <begin position="144"/>
        <end position="178"/>
    </location>
</feature>
<dbReference type="InterPro" id="IPR036770">
    <property type="entry name" value="Ankyrin_rpt-contain_sf"/>
</dbReference>
<feature type="transmembrane region" description="Helical" evidence="5">
    <location>
        <begin position="1035"/>
        <end position="1057"/>
    </location>
</feature>
<evidence type="ECO:0000256" key="5">
    <source>
        <dbReference type="SAM" id="Phobius"/>
    </source>
</evidence>
<proteinExistence type="predicted"/>
<dbReference type="OrthoDB" id="437584at2759"/>
<dbReference type="Gene3D" id="2.130.10.10">
    <property type="entry name" value="YVTN repeat-like/Quinoprotein amine dehydrogenase"/>
    <property type="match status" value="4"/>
</dbReference>
<sequence length="1317" mass="150876">MSEQPMYQALLEDSITNNTNRQVDFQQDFLSDMKSVLRTFQLMKDINAINTKRIIKLSKDDINYSKSIASFSFDSEYLALNCSENSIVLRKFSNGESIELTKHDNEVTTLAFGHKKYCLASASDDGKLKFWNDAVKNNHPNQEIEAHESGIKCLAISSKDTYLATGSSDMTAKVWNIKDFTQKIIVEDTSDICAVIFSIDEANIIIGTTEAKIVVWNIEHKKMLYQLNGHENEIKSFSIANNEMGNLLASSSEYEIKIWNLDKIKLQFSFNDYENQFSNVSFCPKGKYLATGSIIKSQITIWNVEDSGIEAIIEDHSESIDMVIFSPDGKYLLGIDYNEMILQTIYCKERKILVSCTKKINSLCLDSTKDILATASEDMTINIKKFSDTDNTESATFKFNRPVKAICFANTFEMKDSLAYGLGDGSVFIKNLSNPPSSNSDKLIKNFGSPIYALAFSWDDTMLAITYNQSNNIIINFIRENTQKELSGHLEVVTCLAFTYDSKFLLSGSNDKSIIMWDISKFNIHIKFKEHTDWVNSLAVSRSGIGASGSSDQKIIIWNLNHFRKEFIFYGHTGKITTVNFTECSKYLASGAFDKTIHIWNIVEKRLEFIVHGHSDNVVSVLFTHDGSKFISGSDDKTVRIWDFNQNVGYKNIIELYHEKTRVDDCLVSLCKRFSVMRKGDSFVPNLFKGKANFDLRNYSPQEWSCLFDDKSILILKSLNTNRIVLINPQTGEITESTTEEYRGKNENYLANFPQLFEPGYQNMFNHRNLIAWLKQNTLSNISVNSLNCAVGLSRFTGVHIAAYKGCHLVLEKLLEKPIVYLQTDNYGFSPLRYSLERQNQQCTDQLLKYINFLSENPQSNIFIASLHSVRKDFCLLLRNSSSQLQDFFSSCLHSYSDQIQSIEPREQLPTLSILSTWTVSIDDFSKAKVIPNKTNSPGQGNTQNSIINNEMNRNKLPVLLKFSRIPIDINSFEILNSLIQNVNEDIYRTEFIQYIIKFNWEKMKYYIFLLSILQLINVILLYLAIVTFSNQNMIINSIVIVITILFWLFEAIQLIADSGSYQKDEWNVLDFFRVLSTLSYFISLYFITDMPEACTWFVMGTNLVRGASAFRFFEGTRYYIRLLVVSIKETTNFLCIFIYSVIAFGILRISVEKLDFSFNQFFVLPFAFTAGVIDADESINPVRGLTVIIAITVNIVVMLNMIISILSDSFDEFQYKADIYNYKEMTMVIYESMCIKKIFASVDANEGYLHICINALDDPVLNWKGKVLDTRDCIEDLSDKVRTQLQRIENNFNAKSKEMQEQMEEIQCLLKKMKET</sequence>
<keyword evidence="4" id="KW-0175">Coiled coil</keyword>
<name>A0A1R2CEU6_9CILI</name>
<keyword evidence="5" id="KW-0812">Transmembrane</keyword>
<dbReference type="PANTHER" id="PTHR22847">
    <property type="entry name" value="WD40 REPEAT PROTEIN"/>
    <property type="match status" value="1"/>
</dbReference>
<dbReference type="Pfam" id="PF00400">
    <property type="entry name" value="WD40"/>
    <property type="match status" value="8"/>
</dbReference>
<evidence type="ECO:0000256" key="1">
    <source>
        <dbReference type="ARBA" id="ARBA00022574"/>
    </source>
</evidence>
<feature type="transmembrane region" description="Helical" evidence="5">
    <location>
        <begin position="1006"/>
        <end position="1029"/>
    </location>
</feature>
<evidence type="ECO:0000313" key="6">
    <source>
        <dbReference type="EMBL" id="OMJ87466.1"/>
    </source>
</evidence>
<keyword evidence="5" id="KW-1133">Transmembrane helix</keyword>
<dbReference type="GO" id="GO:1990234">
    <property type="term" value="C:transferase complex"/>
    <property type="evidence" value="ECO:0007669"/>
    <property type="project" value="UniProtKB-ARBA"/>
</dbReference>
<comment type="caution">
    <text evidence="6">The sequence shown here is derived from an EMBL/GenBank/DDBJ whole genome shotgun (WGS) entry which is preliminary data.</text>
</comment>
<dbReference type="InterPro" id="IPR001680">
    <property type="entry name" value="WD40_rpt"/>
</dbReference>
<feature type="transmembrane region" description="Helical" evidence="5">
    <location>
        <begin position="1069"/>
        <end position="1088"/>
    </location>
</feature>
<keyword evidence="2" id="KW-0677">Repeat</keyword>
<dbReference type="InterPro" id="IPR015943">
    <property type="entry name" value="WD40/YVTN_repeat-like_dom_sf"/>
</dbReference>
<dbReference type="SMART" id="SM00320">
    <property type="entry name" value="WD40"/>
    <property type="match status" value="10"/>
</dbReference>